<dbReference type="Proteomes" id="UP001431209">
    <property type="component" value="Unassembled WGS sequence"/>
</dbReference>
<comment type="caution">
    <text evidence="1">The sequence shown here is derived from an EMBL/GenBank/DDBJ whole genome shotgun (WGS) entry which is preliminary data.</text>
</comment>
<dbReference type="EMBL" id="JAOPGA020000896">
    <property type="protein sequence ID" value="KAL0482829.1"/>
    <property type="molecule type" value="Genomic_DNA"/>
</dbReference>
<evidence type="ECO:0000313" key="1">
    <source>
        <dbReference type="EMBL" id="KAL0482829.1"/>
    </source>
</evidence>
<gene>
    <name evidence="1" type="ORF">AKO1_014219</name>
</gene>
<feature type="non-terminal residue" evidence="1">
    <location>
        <position position="235"/>
    </location>
</feature>
<sequence length="235" mass="26891">MQNKTLFISMYGEESATATIVSCVNGIQTDKNSKTSKDCLKTFQQAYDYFFHILNNDPSFPVNITAFIIPLLNAINKYDQLKELLRKYELSSDNCVILSNLFLKYHEDTDFSTELSIRSLDSSKPLDHVQCKSMLVDAIVKNNLTVISTLAGVVCKRAGYQDVNFLLEFCELLFKSKCKEAKDVNLVLFKNSLLRSIEITEPIEIKTFEGCFMNVYENDRDFVSFLNVLFETMPI</sequence>
<name>A0AAW2Z0C0_9EUKA</name>
<proteinExistence type="predicted"/>
<reference evidence="1 2" key="1">
    <citation type="submission" date="2024-03" db="EMBL/GenBank/DDBJ databases">
        <title>The Acrasis kona genome and developmental transcriptomes reveal deep origins of eukaryotic multicellular pathways.</title>
        <authorList>
            <person name="Sheikh S."/>
            <person name="Fu C.-J."/>
            <person name="Brown M.W."/>
            <person name="Baldauf S.L."/>
        </authorList>
    </citation>
    <scope>NUCLEOTIDE SEQUENCE [LARGE SCALE GENOMIC DNA]</scope>
    <source>
        <strain evidence="1 2">ATCC MYA-3509</strain>
    </source>
</reference>
<dbReference type="AlphaFoldDB" id="A0AAW2Z0C0"/>
<keyword evidence="2" id="KW-1185">Reference proteome</keyword>
<organism evidence="1 2">
    <name type="scientific">Acrasis kona</name>
    <dbReference type="NCBI Taxonomy" id="1008807"/>
    <lineage>
        <taxon>Eukaryota</taxon>
        <taxon>Discoba</taxon>
        <taxon>Heterolobosea</taxon>
        <taxon>Tetramitia</taxon>
        <taxon>Eutetramitia</taxon>
        <taxon>Acrasidae</taxon>
        <taxon>Acrasis</taxon>
    </lineage>
</organism>
<evidence type="ECO:0000313" key="2">
    <source>
        <dbReference type="Proteomes" id="UP001431209"/>
    </source>
</evidence>
<accession>A0AAW2Z0C0</accession>
<protein>
    <submittedName>
        <fullName evidence="1">Uncharacterized protein</fullName>
    </submittedName>
</protein>